<protein>
    <submittedName>
        <fullName evidence="1">Uncharacterized protein</fullName>
    </submittedName>
</protein>
<dbReference type="Proteomes" id="UP000054826">
    <property type="component" value="Unassembled WGS sequence"/>
</dbReference>
<sequence length="85" mass="9928">MDKPKNNNYAQISQKPKNVGLTEGRVKMLKMTIINFQMPICAKLSFKFKFPILKMLPIKAEEPPRPLAETKLSLKNKNFIKKYFQ</sequence>
<dbReference type="EMBL" id="JYDV01000118">
    <property type="protein sequence ID" value="KRZ31577.1"/>
    <property type="molecule type" value="Genomic_DNA"/>
</dbReference>
<name>A0A0V1ELG9_TRIPS</name>
<gene>
    <name evidence="1" type="ORF">T4A_10661</name>
    <name evidence="2" type="ORF">T4C_8203</name>
</gene>
<evidence type="ECO:0000313" key="4">
    <source>
        <dbReference type="Proteomes" id="UP000054826"/>
    </source>
</evidence>
<evidence type="ECO:0000313" key="3">
    <source>
        <dbReference type="Proteomes" id="UP000054632"/>
    </source>
</evidence>
<dbReference type="AlphaFoldDB" id="A0A0V1ELG9"/>
<reference evidence="3 4" key="1">
    <citation type="submission" date="2015-01" db="EMBL/GenBank/DDBJ databases">
        <title>Evolution of Trichinella species and genotypes.</title>
        <authorList>
            <person name="Korhonen P.K."/>
            <person name="Edoardo P."/>
            <person name="Giuseppe L.R."/>
            <person name="Gasser R.B."/>
        </authorList>
    </citation>
    <scope>NUCLEOTIDE SEQUENCE [LARGE SCALE GENOMIC DNA]</scope>
    <source>
        <strain evidence="1">ISS13</strain>
        <strain evidence="2">ISS176</strain>
    </source>
</reference>
<dbReference type="Proteomes" id="UP000054632">
    <property type="component" value="Unassembled WGS sequence"/>
</dbReference>
<evidence type="ECO:0000313" key="1">
    <source>
        <dbReference type="EMBL" id="KRY74456.1"/>
    </source>
</evidence>
<accession>A0A0V1ELG9</accession>
<evidence type="ECO:0000313" key="2">
    <source>
        <dbReference type="EMBL" id="KRZ31577.1"/>
    </source>
</evidence>
<comment type="caution">
    <text evidence="1">The sequence shown here is derived from an EMBL/GenBank/DDBJ whole genome shotgun (WGS) entry which is preliminary data.</text>
</comment>
<proteinExistence type="predicted"/>
<dbReference type="EMBL" id="JYDR01000025">
    <property type="protein sequence ID" value="KRY74456.1"/>
    <property type="molecule type" value="Genomic_DNA"/>
</dbReference>
<organism evidence="1 3">
    <name type="scientific">Trichinella pseudospiralis</name>
    <name type="common">Parasitic roundworm</name>
    <dbReference type="NCBI Taxonomy" id="6337"/>
    <lineage>
        <taxon>Eukaryota</taxon>
        <taxon>Metazoa</taxon>
        <taxon>Ecdysozoa</taxon>
        <taxon>Nematoda</taxon>
        <taxon>Enoplea</taxon>
        <taxon>Dorylaimia</taxon>
        <taxon>Trichinellida</taxon>
        <taxon>Trichinellidae</taxon>
        <taxon>Trichinella</taxon>
    </lineage>
</organism>